<organism evidence="2 3">
    <name type="scientific">Kitasatospora cystarginea</name>
    <dbReference type="NCBI Taxonomy" id="58350"/>
    <lineage>
        <taxon>Bacteria</taxon>
        <taxon>Bacillati</taxon>
        <taxon>Actinomycetota</taxon>
        <taxon>Actinomycetes</taxon>
        <taxon>Kitasatosporales</taxon>
        <taxon>Streptomycetaceae</taxon>
        <taxon>Kitasatospora</taxon>
    </lineage>
</organism>
<gene>
    <name evidence="2" type="ORF">GCM10010430_22480</name>
</gene>
<feature type="region of interest" description="Disordered" evidence="1">
    <location>
        <begin position="1"/>
        <end position="70"/>
    </location>
</feature>
<dbReference type="Proteomes" id="UP001500305">
    <property type="component" value="Unassembled WGS sequence"/>
</dbReference>
<protein>
    <recommendedName>
        <fullName evidence="4">EcsC family protein</fullName>
    </recommendedName>
</protein>
<dbReference type="EMBL" id="BAAATR010000007">
    <property type="protein sequence ID" value="GAA2240527.1"/>
    <property type="molecule type" value="Genomic_DNA"/>
</dbReference>
<feature type="compositionally biased region" description="Low complexity" evidence="1">
    <location>
        <begin position="32"/>
        <end position="60"/>
    </location>
</feature>
<accession>A0ABP5QMT4</accession>
<feature type="compositionally biased region" description="Basic residues" evidence="1">
    <location>
        <begin position="1"/>
        <end position="12"/>
    </location>
</feature>
<evidence type="ECO:0008006" key="4">
    <source>
        <dbReference type="Google" id="ProtNLM"/>
    </source>
</evidence>
<dbReference type="RefSeq" id="WP_344636146.1">
    <property type="nucleotide sequence ID" value="NZ_BAAATR010000007.1"/>
</dbReference>
<keyword evidence="3" id="KW-1185">Reference proteome</keyword>
<name>A0ABP5QMT4_9ACTN</name>
<reference evidence="3" key="1">
    <citation type="journal article" date="2019" name="Int. J. Syst. Evol. Microbiol.">
        <title>The Global Catalogue of Microorganisms (GCM) 10K type strain sequencing project: providing services to taxonomists for standard genome sequencing and annotation.</title>
        <authorList>
            <consortium name="The Broad Institute Genomics Platform"/>
            <consortium name="The Broad Institute Genome Sequencing Center for Infectious Disease"/>
            <person name="Wu L."/>
            <person name="Ma J."/>
        </authorList>
    </citation>
    <scope>NUCLEOTIDE SEQUENCE [LARGE SCALE GENOMIC DNA]</scope>
    <source>
        <strain evidence="3">JCM 7356</strain>
    </source>
</reference>
<evidence type="ECO:0000256" key="1">
    <source>
        <dbReference type="SAM" id="MobiDB-lite"/>
    </source>
</evidence>
<evidence type="ECO:0000313" key="3">
    <source>
        <dbReference type="Proteomes" id="UP001500305"/>
    </source>
</evidence>
<comment type="caution">
    <text evidence="2">The sequence shown here is derived from an EMBL/GenBank/DDBJ whole genome shotgun (WGS) entry which is preliminary data.</text>
</comment>
<evidence type="ECO:0000313" key="2">
    <source>
        <dbReference type="EMBL" id="GAA2240527.1"/>
    </source>
</evidence>
<proteinExistence type="predicted"/>
<sequence>MGTSFRRFRRHGRDGAEPSGPPTRDGRPDAGTPGTAEPDEAAAAGNPAQAGGPGAAGTPPEGRRAEPDEAAAVEELSALAEEMERPPAEVPPAARERWYRRRGAERATALVRSVARMLGHGGLAAARGAGEGGRLLSERLLQAAPRIPVRDLATLRAHHPDAVGPEDLADRLVAGACRASAAVGASVGAVAMLPVPPAMAAEIASETLAVAAVEVKLIAELHQVYGQPAVGSATQRGTEYVAAWANRRGIEPSALIGPAGLAAVAIGAEVRQKLRKRLARGTLHRLPSLTPLLVGAGLGAAVNRRDTRRLADQVRVDLRRRGPVDPDYWEAAAPVLGSRRPEIPDQSAR</sequence>